<dbReference type="EMBL" id="JARJCM010000225">
    <property type="protein sequence ID" value="KAJ7021725.1"/>
    <property type="molecule type" value="Genomic_DNA"/>
</dbReference>
<evidence type="ECO:0000313" key="3">
    <source>
        <dbReference type="EMBL" id="KAJ7046003.1"/>
    </source>
</evidence>
<dbReference type="EMBL" id="JARJCM010000003">
    <property type="protein sequence ID" value="KAJ7046003.1"/>
    <property type="molecule type" value="Genomic_DNA"/>
</dbReference>
<evidence type="ECO:0000256" key="1">
    <source>
        <dbReference type="SAM" id="MobiDB-lite"/>
    </source>
</evidence>
<evidence type="ECO:0000313" key="2">
    <source>
        <dbReference type="EMBL" id="KAJ7021725.1"/>
    </source>
</evidence>
<keyword evidence="4" id="KW-1185">Reference proteome</keyword>
<comment type="caution">
    <text evidence="2">The sequence shown here is derived from an EMBL/GenBank/DDBJ whole genome shotgun (WGS) entry which is preliminary data.</text>
</comment>
<gene>
    <name evidence="3" type="ORF">C8F04DRAFT_1172974</name>
    <name evidence="2" type="ORF">C8F04DRAFT_1195195</name>
</gene>
<dbReference type="Proteomes" id="UP001218188">
    <property type="component" value="Unassembled WGS sequence"/>
</dbReference>
<reference evidence="2" key="1">
    <citation type="submission" date="2023-03" db="EMBL/GenBank/DDBJ databases">
        <title>Massive genome expansion in bonnet fungi (Mycena s.s.) driven by repeated elements and novel gene families across ecological guilds.</title>
        <authorList>
            <consortium name="Lawrence Berkeley National Laboratory"/>
            <person name="Harder C.B."/>
            <person name="Miyauchi S."/>
            <person name="Viragh M."/>
            <person name="Kuo A."/>
            <person name="Thoen E."/>
            <person name="Andreopoulos B."/>
            <person name="Lu D."/>
            <person name="Skrede I."/>
            <person name="Drula E."/>
            <person name="Henrissat B."/>
            <person name="Morin E."/>
            <person name="Kohler A."/>
            <person name="Barry K."/>
            <person name="LaButti K."/>
            <person name="Morin E."/>
            <person name="Salamov A."/>
            <person name="Lipzen A."/>
            <person name="Mereny Z."/>
            <person name="Hegedus B."/>
            <person name="Baldrian P."/>
            <person name="Stursova M."/>
            <person name="Weitz H."/>
            <person name="Taylor A."/>
            <person name="Grigoriev I.V."/>
            <person name="Nagy L.G."/>
            <person name="Martin F."/>
            <person name="Kauserud H."/>
        </authorList>
    </citation>
    <scope>NUCLEOTIDE SEQUENCE</scope>
    <source>
        <strain evidence="2">CBHHK200</strain>
    </source>
</reference>
<dbReference type="AlphaFoldDB" id="A0AAD6WQV6"/>
<organism evidence="2 4">
    <name type="scientific">Mycena alexandri</name>
    <dbReference type="NCBI Taxonomy" id="1745969"/>
    <lineage>
        <taxon>Eukaryota</taxon>
        <taxon>Fungi</taxon>
        <taxon>Dikarya</taxon>
        <taxon>Basidiomycota</taxon>
        <taxon>Agaricomycotina</taxon>
        <taxon>Agaricomycetes</taxon>
        <taxon>Agaricomycetidae</taxon>
        <taxon>Agaricales</taxon>
        <taxon>Marasmiineae</taxon>
        <taxon>Mycenaceae</taxon>
        <taxon>Mycena</taxon>
    </lineage>
</organism>
<evidence type="ECO:0000313" key="4">
    <source>
        <dbReference type="Proteomes" id="UP001218188"/>
    </source>
</evidence>
<accession>A0AAD6WQV6</accession>
<name>A0AAD6WQV6_9AGAR</name>
<protein>
    <submittedName>
        <fullName evidence="2">Uncharacterized protein</fullName>
    </submittedName>
</protein>
<feature type="compositionally biased region" description="Basic and acidic residues" evidence="1">
    <location>
        <begin position="1"/>
        <end position="24"/>
    </location>
</feature>
<sequence>MGESEHEMKKQEGSEPREEVRLSEDVSTSAGIAQRSDYRAEEIGREVRRVLRLPVGKGAKWRASVGECGAVLDAQWRQDLAEDPNASAVYNEESTKSPGFKELLLAARARPKRPWPYCLGASLRLGGFQIQTAYMRPTSQDRLPPPQPWSMVNRAGMDEDGDKAPRRNQTSRLHREKTLSCIVRRSELKHDSSLTLLTNEVEIRPQDYPWSSTGDSEALLAVQILGRMQGLRSLSTAKWTLVHSGQPKESPEFVKRCHRMAVYCYQLPVNLLSKFDSFKMPTYSSRSTTFSNSTSVELEIGIQSPDTVQGTGNWAPM</sequence>
<feature type="region of interest" description="Disordered" evidence="1">
    <location>
        <begin position="1"/>
        <end position="38"/>
    </location>
</feature>
<proteinExistence type="predicted"/>